<protein>
    <submittedName>
        <fullName evidence="1">MarR family transcriptional regulator</fullName>
    </submittedName>
</protein>
<dbReference type="GO" id="GO:0006355">
    <property type="term" value="P:regulation of DNA-templated transcription"/>
    <property type="evidence" value="ECO:0007669"/>
    <property type="project" value="InterPro"/>
</dbReference>
<evidence type="ECO:0000313" key="2">
    <source>
        <dbReference type="Proteomes" id="UP000269374"/>
    </source>
</evidence>
<dbReference type="SUPFAM" id="SSF46785">
    <property type="entry name" value="Winged helix' DNA-binding domain"/>
    <property type="match status" value="1"/>
</dbReference>
<organism evidence="1 2">
    <name type="scientific">Lactococcus allomyrinae</name>
    <dbReference type="NCBI Taxonomy" id="2419773"/>
    <lineage>
        <taxon>Bacteria</taxon>
        <taxon>Bacillati</taxon>
        <taxon>Bacillota</taxon>
        <taxon>Bacilli</taxon>
        <taxon>Lactobacillales</taxon>
        <taxon>Streptococcaceae</taxon>
        <taxon>Lactococcus</taxon>
    </lineage>
</organism>
<evidence type="ECO:0000313" key="1">
    <source>
        <dbReference type="EMBL" id="AYG00531.1"/>
    </source>
</evidence>
<dbReference type="AlphaFoldDB" id="A0A387BPV0"/>
<dbReference type="GO" id="GO:0003677">
    <property type="term" value="F:DNA binding"/>
    <property type="evidence" value="ECO:0007669"/>
    <property type="project" value="InterPro"/>
</dbReference>
<dbReference type="Proteomes" id="UP000269374">
    <property type="component" value="Chromosome"/>
</dbReference>
<keyword evidence="2" id="KW-1185">Reference proteome</keyword>
<dbReference type="KEGG" id="lact:D7I46_05145"/>
<dbReference type="InterPro" id="IPR036390">
    <property type="entry name" value="WH_DNA-bd_sf"/>
</dbReference>
<proteinExistence type="predicted"/>
<sequence>MDNKALVLEAFQNSVEMLDAKAVAEITGIEKSEVSKVIAKLKKEGVLTSPKRCFYEVVK</sequence>
<accession>A0A387BPV0</accession>
<dbReference type="InterPro" id="IPR036388">
    <property type="entry name" value="WH-like_DNA-bd_sf"/>
</dbReference>
<dbReference type="Gene3D" id="1.10.10.10">
    <property type="entry name" value="Winged helix-like DNA-binding domain superfamily/Winged helix DNA-binding domain"/>
    <property type="match status" value="1"/>
</dbReference>
<dbReference type="EMBL" id="CP032627">
    <property type="protein sequence ID" value="AYG00531.1"/>
    <property type="molecule type" value="Genomic_DNA"/>
</dbReference>
<name>A0A387BPV0_9LACT</name>
<dbReference type="RefSeq" id="WP_120771919.1">
    <property type="nucleotide sequence ID" value="NZ_CP032627.1"/>
</dbReference>
<reference evidence="1 2" key="1">
    <citation type="submission" date="2018-09" db="EMBL/GenBank/DDBJ databases">
        <title>Genome sequencing of strain 1JSPR-7.</title>
        <authorList>
            <person name="Heo J."/>
            <person name="Kim S.-J."/>
            <person name="Kwon S.-W."/>
        </authorList>
    </citation>
    <scope>NUCLEOTIDE SEQUENCE [LARGE SCALE GENOMIC DNA]</scope>
    <source>
        <strain evidence="1 2">1JSPR-7</strain>
    </source>
</reference>
<dbReference type="OrthoDB" id="15623at2"/>
<gene>
    <name evidence="1" type="ORF">D7I46_05145</name>
</gene>